<sequence length="86" mass="8920">MGAVCSKSSAHTGGHTVLSPSASSPSPADPRAAAAAAAEQRLKTEQQRGVNKSNPISGQLAAKLEASKRAPRMPEQRQEERLVVCA</sequence>
<gene>
    <name evidence="1" type="ORF">K488DRAFT_33264</name>
</gene>
<proteinExistence type="predicted"/>
<organism evidence="1 2">
    <name type="scientific">Vararia minispora EC-137</name>
    <dbReference type="NCBI Taxonomy" id="1314806"/>
    <lineage>
        <taxon>Eukaryota</taxon>
        <taxon>Fungi</taxon>
        <taxon>Dikarya</taxon>
        <taxon>Basidiomycota</taxon>
        <taxon>Agaricomycotina</taxon>
        <taxon>Agaricomycetes</taxon>
        <taxon>Russulales</taxon>
        <taxon>Lachnocladiaceae</taxon>
        <taxon>Vararia</taxon>
    </lineage>
</organism>
<evidence type="ECO:0000313" key="1">
    <source>
        <dbReference type="EMBL" id="KAI0033164.1"/>
    </source>
</evidence>
<reference evidence="1" key="1">
    <citation type="submission" date="2021-02" db="EMBL/GenBank/DDBJ databases">
        <authorList>
            <consortium name="DOE Joint Genome Institute"/>
            <person name="Ahrendt S."/>
            <person name="Looney B.P."/>
            <person name="Miyauchi S."/>
            <person name="Morin E."/>
            <person name="Drula E."/>
            <person name="Courty P.E."/>
            <person name="Chicoki N."/>
            <person name="Fauchery L."/>
            <person name="Kohler A."/>
            <person name="Kuo A."/>
            <person name="Labutti K."/>
            <person name="Pangilinan J."/>
            <person name="Lipzen A."/>
            <person name="Riley R."/>
            <person name="Andreopoulos W."/>
            <person name="He G."/>
            <person name="Johnson J."/>
            <person name="Barry K.W."/>
            <person name="Grigoriev I.V."/>
            <person name="Nagy L."/>
            <person name="Hibbett D."/>
            <person name="Henrissat B."/>
            <person name="Matheny P.B."/>
            <person name="Labbe J."/>
            <person name="Martin F."/>
        </authorList>
    </citation>
    <scope>NUCLEOTIDE SEQUENCE</scope>
    <source>
        <strain evidence="1">EC-137</strain>
    </source>
</reference>
<dbReference type="Proteomes" id="UP000814128">
    <property type="component" value="Unassembled WGS sequence"/>
</dbReference>
<keyword evidence="2" id="KW-1185">Reference proteome</keyword>
<protein>
    <submittedName>
        <fullName evidence="1">Uncharacterized protein</fullName>
    </submittedName>
</protein>
<dbReference type="EMBL" id="MU273526">
    <property type="protein sequence ID" value="KAI0033164.1"/>
    <property type="molecule type" value="Genomic_DNA"/>
</dbReference>
<reference evidence="1" key="2">
    <citation type="journal article" date="2022" name="New Phytol.">
        <title>Evolutionary transition to the ectomycorrhizal habit in the genomes of a hyperdiverse lineage of mushroom-forming fungi.</title>
        <authorList>
            <person name="Looney B."/>
            <person name="Miyauchi S."/>
            <person name="Morin E."/>
            <person name="Drula E."/>
            <person name="Courty P.E."/>
            <person name="Kohler A."/>
            <person name="Kuo A."/>
            <person name="LaButti K."/>
            <person name="Pangilinan J."/>
            <person name="Lipzen A."/>
            <person name="Riley R."/>
            <person name="Andreopoulos W."/>
            <person name="He G."/>
            <person name="Johnson J."/>
            <person name="Nolan M."/>
            <person name="Tritt A."/>
            <person name="Barry K.W."/>
            <person name="Grigoriev I.V."/>
            <person name="Nagy L.G."/>
            <person name="Hibbett D."/>
            <person name="Henrissat B."/>
            <person name="Matheny P.B."/>
            <person name="Labbe J."/>
            <person name="Martin F.M."/>
        </authorList>
    </citation>
    <scope>NUCLEOTIDE SEQUENCE</scope>
    <source>
        <strain evidence="1">EC-137</strain>
    </source>
</reference>
<comment type="caution">
    <text evidence="1">The sequence shown here is derived from an EMBL/GenBank/DDBJ whole genome shotgun (WGS) entry which is preliminary data.</text>
</comment>
<accession>A0ACB8QN18</accession>
<name>A0ACB8QN18_9AGAM</name>
<feature type="non-terminal residue" evidence="1">
    <location>
        <position position="86"/>
    </location>
</feature>
<evidence type="ECO:0000313" key="2">
    <source>
        <dbReference type="Proteomes" id="UP000814128"/>
    </source>
</evidence>